<evidence type="ECO:0000256" key="3">
    <source>
        <dbReference type="ARBA" id="ARBA00022538"/>
    </source>
</evidence>
<dbReference type="EMBL" id="CM001219">
    <property type="protein sequence ID" value="KEH35687.1"/>
    <property type="molecule type" value="Genomic_DNA"/>
</dbReference>
<feature type="transmembrane region" description="Helical" evidence="10">
    <location>
        <begin position="222"/>
        <end position="245"/>
    </location>
</feature>
<reference evidence="14 17" key="1">
    <citation type="journal article" date="2011" name="Nature">
        <title>The Medicago genome provides insight into the evolution of rhizobial symbioses.</title>
        <authorList>
            <person name="Young N.D."/>
            <person name="Debelle F."/>
            <person name="Oldroyd G.E."/>
            <person name="Geurts R."/>
            <person name="Cannon S.B."/>
            <person name="Udvardi M.K."/>
            <person name="Benedito V.A."/>
            <person name="Mayer K.F."/>
            <person name="Gouzy J."/>
            <person name="Schoof H."/>
            <person name="Van de Peer Y."/>
            <person name="Proost S."/>
            <person name="Cook D.R."/>
            <person name="Meyers B.C."/>
            <person name="Spannagl M."/>
            <person name="Cheung F."/>
            <person name="De Mita S."/>
            <person name="Krishnakumar V."/>
            <person name="Gundlach H."/>
            <person name="Zhou S."/>
            <person name="Mudge J."/>
            <person name="Bharti A.K."/>
            <person name="Murray J.D."/>
            <person name="Naoumkina M.A."/>
            <person name="Rosen B."/>
            <person name="Silverstein K.A."/>
            <person name="Tang H."/>
            <person name="Rombauts S."/>
            <person name="Zhao P.X."/>
            <person name="Zhou P."/>
            <person name="Barbe V."/>
            <person name="Bardou P."/>
            <person name="Bechner M."/>
            <person name="Bellec A."/>
            <person name="Berger A."/>
            <person name="Berges H."/>
            <person name="Bidwell S."/>
            <person name="Bisseling T."/>
            <person name="Choisne N."/>
            <person name="Couloux A."/>
            <person name="Denny R."/>
            <person name="Deshpande S."/>
            <person name="Dai X."/>
            <person name="Doyle J.J."/>
            <person name="Dudez A.M."/>
            <person name="Farmer A.D."/>
            <person name="Fouteau S."/>
            <person name="Franken C."/>
            <person name="Gibelin C."/>
            <person name="Gish J."/>
            <person name="Goldstein S."/>
            <person name="Gonzalez A.J."/>
            <person name="Green P.J."/>
            <person name="Hallab A."/>
            <person name="Hartog M."/>
            <person name="Hua A."/>
            <person name="Humphray S.J."/>
            <person name="Jeong D.H."/>
            <person name="Jing Y."/>
            <person name="Jocker A."/>
            <person name="Kenton S.M."/>
            <person name="Kim D.J."/>
            <person name="Klee K."/>
            <person name="Lai H."/>
            <person name="Lang C."/>
            <person name="Lin S."/>
            <person name="Macmil S.L."/>
            <person name="Magdelenat G."/>
            <person name="Matthews L."/>
            <person name="McCorrison J."/>
            <person name="Monaghan E.L."/>
            <person name="Mun J.H."/>
            <person name="Najar F.Z."/>
            <person name="Nicholson C."/>
            <person name="Noirot C."/>
            <person name="O'Bleness M."/>
            <person name="Paule C.R."/>
            <person name="Poulain J."/>
            <person name="Prion F."/>
            <person name="Qin B."/>
            <person name="Qu C."/>
            <person name="Retzel E.F."/>
            <person name="Riddle C."/>
            <person name="Sallet E."/>
            <person name="Samain S."/>
            <person name="Samson N."/>
            <person name="Sanders I."/>
            <person name="Saurat O."/>
            <person name="Scarpelli C."/>
            <person name="Schiex T."/>
            <person name="Segurens B."/>
            <person name="Severin A.J."/>
            <person name="Sherrier D.J."/>
            <person name="Shi R."/>
            <person name="Sims S."/>
            <person name="Singer S.R."/>
            <person name="Sinharoy S."/>
            <person name="Sterck L."/>
            <person name="Viollet A."/>
            <person name="Wang B.B."/>
            <person name="Wang K."/>
            <person name="Wang M."/>
            <person name="Wang X."/>
            <person name="Warfsmann J."/>
            <person name="Weissenbach J."/>
            <person name="White D.D."/>
            <person name="White J.D."/>
            <person name="Wiley G.B."/>
            <person name="Wincker P."/>
            <person name="Xing Y."/>
            <person name="Yang L."/>
            <person name="Yao Z."/>
            <person name="Ying F."/>
            <person name="Zhai J."/>
            <person name="Zhou L."/>
            <person name="Zuber A."/>
            <person name="Denarie J."/>
            <person name="Dixon R.A."/>
            <person name="May G.D."/>
            <person name="Schwartz D.C."/>
            <person name="Rogers J."/>
            <person name="Quetier F."/>
            <person name="Town C.D."/>
            <person name="Roe B.A."/>
        </authorList>
    </citation>
    <scope>NUCLEOTIDE SEQUENCE [LARGE SCALE GENOMIC DNA]</scope>
    <source>
        <strain evidence="14">A17</strain>
        <strain evidence="16 17">cv. Jemalong A17</strain>
    </source>
</reference>
<evidence type="ECO:0000256" key="1">
    <source>
        <dbReference type="ARBA" id="ARBA00004141"/>
    </source>
</evidence>
<organism evidence="14 17">
    <name type="scientific">Medicago truncatula</name>
    <name type="common">Barrel medic</name>
    <name type="synonym">Medicago tribuloides</name>
    <dbReference type="NCBI Taxonomy" id="3880"/>
    <lineage>
        <taxon>Eukaryota</taxon>
        <taxon>Viridiplantae</taxon>
        <taxon>Streptophyta</taxon>
        <taxon>Embryophyta</taxon>
        <taxon>Tracheophyta</taxon>
        <taxon>Spermatophyta</taxon>
        <taxon>Magnoliopsida</taxon>
        <taxon>eudicotyledons</taxon>
        <taxon>Gunneridae</taxon>
        <taxon>Pentapetalae</taxon>
        <taxon>rosids</taxon>
        <taxon>fabids</taxon>
        <taxon>Fabales</taxon>
        <taxon>Fabaceae</taxon>
        <taxon>Papilionoideae</taxon>
        <taxon>50 kb inversion clade</taxon>
        <taxon>NPAAA clade</taxon>
        <taxon>Hologalegina</taxon>
        <taxon>IRL clade</taxon>
        <taxon>Trifolieae</taxon>
        <taxon>Medicago</taxon>
    </lineage>
</organism>
<keyword evidence="4 10" id="KW-0812">Transmembrane</keyword>
<evidence type="ECO:0000259" key="11">
    <source>
        <dbReference type="Pfam" id="PF00999"/>
    </source>
</evidence>
<sequence>MGIGSTDDTLFKSMNETSMSNNVVNSNLLNYNVCISTPPNILSHGIWGKHESEGSPFRSSFPVFLHQVILIYVTTRAINFPIKQLGLPKLISQMMAGLILGPAVPIFLDLKRNLFPYGSQDTLATIAGLGYVLFLFETGVKMDFNMIRRTGRKGWTISLLGLVTPMLIGLCFSIWDPKHRNVFNKESIEKGIILLGHNTTSFAVIVSLLKDLKLLNSELGRLALSVALVGEILSNIFITVTSTLLDQGHYISPVMRLGYLFAITLFILLIYRPAMFWIVEHTPEGKEVKDIYINIVIGILFCLCWLSGELEKGPVFLPFILGLATPEGPPLGSTLIKRVHLLGIKLFLPIYMTTSTMKVEYGFWRSSYSGSTLETSLFVLFTGYFLKMVACFLSSLIFNMPLKDGISLALLLNCKGVVEVNMYSTALDRNDIRPKIYCVVIFIIMVSICSTHLLVKHLYDPSRKYAGYQKRNIFSLKPDSELKILVCIHKPHHITPMTEVIDLCDPIVEYPVTVDALHLIELAGRASPIFISHKKKKVVSLNLHDSYSDNVVLSLKLYESDKQGAAIVNPYTAISPLNLMHEDVCHLALDKVSSIIFLPFHKKWSSDGKLEYDDKNIRSLNRNILEKSPCSVGILVTRFVHQTDSSLRLALVFLGGRDDREALYLAKRAARVSSIELVIYHIVDKNKSDKDQESMDAVLDKAVLKDVYVEHCRMENVTFREIKVEDGSQTLDVLRGMVKEHNFIIVGRRNGVNSPQTYGLQHWSEFPELGPVGDYLASSDLGCKSSILVVQQQQQICT</sequence>
<dbReference type="InterPro" id="IPR057291">
    <property type="entry name" value="CHX17_2nd"/>
</dbReference>
<evidence type="ECO:0000256" key="5">
    <source>
        <dbReference type="ARBA" id="ARBA00022958"/>
    </source>
</evidence>
<dbReference type="Gramene" id="rna18624">
    <property type="protein sequence ID" value="RHN70080.1"/>
    <property type="gene ID" value="gene18624"/>
</dbReference>
<keyword evidence="3" id="KW-0633">Potassium transport</keyword>
<feature type="domain" description="Cation/H+ exchanger transmembrane" evidence="11">
    <location>
        <begin position="72"/>
        <end position="449"/>
    </location>
</feature>
<dbReference type="GO" id="GO:0006885">
    <property type="term" value="P:regulation of pH"/>
    <property type="evidence" value="ECO:0000318"/>
    <property type="project" value="GO_Central"/>
</dbReference>
<evidence type="ECO:0000259" key="12">
    <source>
        <dbReference type="Pfam" id="PF23256"/>
    </source>
</evidence>
<comment type="subcellular location">
    <subcellularLocation>
        <location evidence="1">Membrane</location>
        <topology evidence="1">Multi-pass membrane protein</topology>
    </subcellularLocation>
</comment>
<dbReference type="Pfam" id="PF00999">
    <property type="entry name" value="Na_H_Exchanger"/>
    <property type="match status" value="1"/>
</dbReference>
<dbReference type="GO" id="GO:0016020">
    <property type="term" value="C:membrane"/>
    <property type="evidence" value="ECO:0007669"/>
    <property type="project" value="UniProtKB-SubCell"/>
</dbReference>
<feature type="transmembrane region" description="Helical" evidence="10">
    <location>
        <begin position="191"/>
        <end position="210"/>
    </location>
</feature>
<keyword evidence="17" id="KW-1185">Reference proteome</keyword>
<evidence type="ECO:0000256" key="7">
    <source>
        <dbReference type="ARBA" id="ARBA00023065"/>
    </source>
</evidence>
<evidence type="ECO:0000256" key="4">
    <source>
        <dbReference type="ARBA" id="ARBA00022692"/>
    </source>
</evidence>
<dbReference type="Pfam" id="PF23259">
    <property type="entry name" value="CHX17_C"/>
    <property type="match status" value="1"/>
</dbReference>
<dbReference type="Pfam" id="PF23256">
    <property type="entry name" value="CHX17_2nd"/>
    <property type="match status" value="1"/>
</dbReference>
<dbReference type="GO" id="GO:0012505">
    <property type="term" value="C:endomembrane system"/>
    <property type="evidence" value="ECO:0000318"/>
    <property type="project" value="GO_Central"/>
</dbReference>
<feature type="domain" description="Cation/H(+) antiporter central" evidence="12">
    <location>
        <begin position="514"/>
        <end position="639"/>
    </location>
</feature>
<dbReference type="HOGENOM" id="CLU_005126_6_1_1"/>
<dbReference type="Gene3D" id="1.20.1530.20">
    <property type="match status" value="1"/>
</dbReference>
<keyword evidence="7" id="KW-0406">Ion transport</keyword>
<keyword evidence="6 10" id="KW-1133">Transmembrane helix</keyword>
<reference evidence="16" key="3">
    <citation type="submission" date="2015-04" db="UniProtKB">
        <authorList>
            <consortium name="EnsemblPlants"/>
        </authorList>
    </citation>
    <scope>IDENTIFICATION</scope>
    <source>
        <strain evidence="16">cv. Jemalong A17</strain>
    </source>
</reference>
<feature type="transmembrane region" description="Helical" evidence="10">
    <location>
        <begin position="157"/>
        <end position="175"/>
    </location>
</feature>
<dbReference type="OrthoDB" id="1938353at2759"/>
<dbReference type="AlphaFoldDB" id="A0A072V1H0"/>
<dbReference type="EMBL" id="PSQE01000003">
    <property type="protein sequence ID" value="RHN70080.1"/>
    <property type="molecule type" value="Genomic_DNA"/>
</dbReference>
<dbReference type="EnsemblPlants" id="KEH35687">
    <property type="protein sequence ID" value="KEH35687"/>
    <property type="gene ID" value="MTR_3g498715"/>
</dbReference>
<dbReference type="GO" id="GO:0015297">
    <property type="term" value="F:antiporter activity"/>
    <property type="evidence" value="ECO:0007669"/>
    <property type="project" value="InterPro"/>
</dbReference>
<evidence type="ECO:0000256" key="6">
    <source>
        <dbReference type="ARBA" id="ARBA00022989"/>
    </source>
</evidence>
<evidence type="ECO:0000256" key="10">
    <source>
        <dbReference type="SAM" id="Phobius"/>
    </source>
</evidence>
<reference evidence="15" key="4">
    <citation type="journal article" date="2018" name="Nat. Plants">
        <title>Whole-genome landscape of Medicago truncatula symbiotic genes.</title>
        <authorList>
            <person name="Pecrix Y."/>
            <person name="Gamas P."/>
            <person name="Carrere S."/>
        </authorList>
    </citation>
    <scope>NUCLEOTIDE SEQUENCE</scope>
    <source>
        <tissue evidence="15">Leaves</tissue>
    </source>
</reference>
<dbReference type="GO" id="GO:0006813">
    <property type="term" value="P:potassium ion transport"/>
    <property type="evidence" value="ECO:0007669"/>
    <property type="project" value="UniProtKB-KW"/>
</dbReference>
<dbReference type="InterPro" id="IPR006153">
    <property type="entry name" value="Cation/H_exchanger_TM"/>
</dbReference>
<dbReference type="Proteomes" id="UP000265566">
    <property type="component" value="Chromosome 3"/>
</dbReference>
<dbReference type="PANTHER" id="PTHR32468:SF97">
    <property type="entry name" value="CATION_H+ EXCHANGER 3"/>
    <property type="match status" value="1"/>
</dbReference>
<evidence type="ECO:0000256" key="8">
    <source>
        <dbReference type="ARBA" id="ARBA00023136"/>
    </source>
</evidence>
<keyword evidence="8 10" id="KW-0472">Membrane</keyword>
<dbReference type="InterPro" id="IPR050794">
    <property type="entry name" value="CPA2_transporter"/>
</dbReference>
<feature type="transmembrane region" description="Helical" evidence="10">
    <location>
        <begin position="114"/>
        <end position="136"/>
    </location>
</feature>
<gene>
    <name evidence="16" type="primary">25491142</name>
    <name evidence="14" type="ordered locus">MTR_3g498715</name>
    <name evidence="15" type="ORF">MtrunA17_Chr3g0131701</name>
</gene>
<keyword evidence="5" id="KW-0630">Potassium</keyword>
<accession>A0A072V1H0</accession>
<protein>
    <submittedName>
        <fullName evidence="14">Cation/H+ exchanger 3</fullName>
    </submittedName>
    <submittedName>
        <fullName evidence="15">Putative cation/H+ exchanger</fullName>
    </submittedName>
</protein>
<dbReference type="InterPro" id="IPR038770">
    <property type="entry name" value="Na+/solute_symporter_sf"/>
</dbReference>
<proteinExistence type="inferred from homology"/>
<keyword evidence="2" id="KW-0813">Transport</keyword>
<evidence type="ECO:0000256" key="2">
    <source>
        <dbReference type="ARBA" id="ARBA00022448"/>
    </source>
</evidence>
<evidence type="ECO:0000313" key="16">
    <source>
        <dbReference type="EnsemblPlants" id="KEH35687"/>
    </source>
</evidence>
<comment type="similarity">
    <text evidence="9">Belongs to the monovalent cation:proton antiporter 2 (CPA2) transporter (TC 2.A.37) family. CHX (TC 2.A.37.4) subfamily.</text>
</comment>
<dbReference type="GO" id="GO:0098662">
    <property type="term" value="P:inorganic cation transmembrane transport"/>
    <property type="evidence" value="ECO:0000318"/>
    <property type="project" value="GO_Central"/>
</dbReference>
<dbReference type="KEGG" id="mtr:25491142"/>
<feature type="transmembrane region" description="Helical" evidence="10">
    <location>
        <begin position="90"/>
        <end position="108"/>
    </location>
</feature>
<evidence type="ECO:0000313" key="17">
    <source>
        <dbReference type="Proteomes" id="UP000002051"/>
    </source>
</evidence>
<feature type="transmembrane region" description="Helical" evidence="10">
    <location>
        <begin position="436"/>
        <end position="455"/>
    </location>
</feature>
<evidence type="ECO:0000259" key="13">
    <source>
        <dbReference type="Pfam" id="PF23259"/>
    </source>
</evidence>
<feature type="domain" description="Cation/H(+) antiporter C-terminal" evidence="13">
    <location>
        <begin position="646"/>
        <end position="793"/>
    </location>
</feature>
<evidence type="ECO:0000256" key="9">
    <source>
        <dbReference type="ARBA" id="ARBA00038341"/>
    </source>
</evidence>
<name>A0A072V1H0_MEDTR</name>
<feature type="transmembrane region" description="Helical" evidence="10">
    <location>
        <begin position="257"/>
        <end position="279"/>
    </location>
</feature>
<dbReference type="Proteomes" id="UP000002051">
    <property type="component" value="Chromosome 3"/>
</dbReference>
<dbReference type="PANTHER" id="PTHR32468">
    <property type="entry name" value="CATION/H + ANTIPORTER"/>
    <property type="match status" value="1"/>
</dbReference>
<feature type="transmembrane region" description="Helical" evidence="10">
    <location>
        <begin position="377"/>
        <end position="398"/>
    </location>
</feature>
<reference evidence="14 17" key="2">
    <citation type="journal article" date="2014" name="BMC Genomics">
        <title>An improved genome release (version Mt4.0) for the model legume Medicago truncatula.</title>
        <authorList>
            <person name="Tang H."/>
            <person name="Krishnakumar V."/>
            <person name="Bidwell S."/>
            <person name="Rosen B."/>
            <person name="Chan A."/>
            <person name="Zhou S."/>
            <person name="Gentzbittel L."/>
            <person name="Childs K.L."/>
            <person name="Yandell M."/>
            <person name="Gundlach H."/>
            <person name="Mayer K.F."/>
            <person name="Schwartz D.C."/>
            <person name="Town C.D."/>
        </authorList>
    </citation>
    <scope>GENOME REANNOTATION</scope>
    <source>
        <strain evidence="14">A17</strain>
        <strain evidence="16 17">cv. Jemalong A17</strain>
    </source>
</reference>
<feature type="transmembrane region" description="Helical" evidence="10">
    <location>
        <begin position="291"/>
        <end position="308"/>
    </location>
</feature>
<evidence type="ECO:0000313" key="15">
    <source>
        <dbReference type="EMBL" id="RHN70080.1"/>
    </source>
</evidence>
<dbReference type="GO" id="GO:1902600">
    <property type="term" value="P:proton transmembrane transport"/>
    <property type="evidence" value="ECO:0007669"/>
    <property type="project" value="InterPro"/>
</dbReference>
<dbReference type="InterPro" id="IPR057290">
    <property type="entry name" value="CHX17_C"/>
</dbReference>
<evidence type="ECO:0000313" key="14">
    <source>
        <dbReference type="EMBL" id="KEH35687.1"/>
    </source>
</evidence>